<dbReference type="PRINTS" id="PR00598">
    <property type="entry name" value="HTHMARR"/>
</dbReference>
<dbReference type="STRING" id="1219011.GCA_001895045_02901"/>
<dbReference type="SUPFAM" id="SSF46785">
    <property type="entry name" value="Winged helix' DNA-binding domain"/>
    <property type="match status" value="1"/>
</dbReference>
<dbReference type="Gene3D" id="1.10.10.10">
    <property type="entry name" value="Winged helix-like DNA-binding domain superfamily/Winged helix DNA-binding domain"/>
    <property type="match status" value="1"/>
</dbReference>
<evidence type="ECO:0000313" key="2">
    <source>
        <dbReference type="EMBL" id="SQI30947.1"/>
    </source>
</evidence>
<sequence>MTDEIGDPPSTPPELLDMPGYLARRLYQAYVAYWGKNVDPVLTGPQFSVMTAVRMFPGSDQGSMAVAVALDNSTMADLARRLETRGFLTRVPDSADGRRKLLYLSPEGEAVLDKATARVAALSGPLLSPLPEDERVAFTRTLQRLADHWEKLASD</sequence>
<gene>
    <name evidence="2" type="ORF">NCTC10994_01808</name>
</gene>
<feature type="domain" description="HTH marR-type" evidence="1">
    <location>
        <begin position="12"/>
        <end position="147"/>
    </location>
</feature>
<dbReference type="InterPro" id="IPR036388">
    <property type="entry name" value="WH-like_DNA-bd_sf"/>
</dbReference>
<reference evidence="2 3" key="1">
    <citation type="submission" date="2018-06" db="EMBL/GenBank/DDBJ databases">
        <authorList>
            <consortium name="Pathogen Informatics"/>
            <person name="Doyle S."/>
        </authorList>
    </citation>
    <scope>NUCLEOTIDE SEQUENCE [LARGE SCALE GENOMIC DNA]</scope>
    <source>
        <strain evidence="2 3">NCTC10994</strain>
    </source>
</reference>
<accession>A0A2X4TU45</accession>
<dbReference type="PANTHER" id="PTHR33164:SF95">
    <property type="entry name" value="TRANSCRIPTIONAL REGULATOR"/>
    <property type="match status" value="1"/>
</dbReference>
<dbReference type="PANTHER" id="PTHR33164">
    <property type="entry name" value="TRANSCRIPTIONAL REGULATOR, MARR FAMILY"/>
    <property type="match status" value="1"/>
</dbReference>
<dbReference type="KEGG" id="rcr:NCTC10994_01808"/>
<organism evidence="2 3">
    <name type="scientific">Rhodococcus coprophilus</name>
    <dbReference type="NCBI Taxonomy" id="38310"/>
    <lineage>
        <taxon>Bacteria</taxon>
        <taxon>Bacillati</taxon>
        <taxon>Actinomycetota</taxon>
        <taxon>Actinomycetes</taxon>
        <taxon>Mycobacteriales</taxon>
        <taxon>Nocardiaceae</taxon>
        <taxon>Rhodococcus</taxon>
    </lineage>
</organism>
<protein>
    <submittedName>
        <fullName evidence="2">MarR family transcriptional regulator</fullName>
    </submittedName>
</protein>
<evidence type="ECO:0000259" key="1">
    <source>
        <dbReference type="PROSITE" id="PS50995"/>
    </source>
</evidence>
<keyword evidence="3" id="KW-1185">Reference proteome</keyword>
<dbReference type="GO" id="GO:0003700">
    <property type="term" value="F:DNA-binding transcription factor activity"/>
    <property type="evidence" value="ECO:0007669"/>
    <property type="project" value="InterPro"/>
</dbReference>
<dbReference type="RefSeq" id="WP_197713482.1">
    <property type="nucleotide sequence ID" value="NZ_JAFBBL010000001.1"/>
</dbReference>
<dbReference type="GO" id="GO:0006950">
    <property type="term" value="P:response to stress"/>
    <property type="evidence" value="ECO:0007669"/>
    <property type="project" value="TreeGrafter"/>
</dbReference>
<dbReference type="AlphaFoldDB" id="A0A2X4TU45"/>
<evidence type="ECO:0000313" key="3">
    <source>
        <dbReference type="Proteomes" id="UP000249091"/>
    </source>
</evidence>
<proteinExistence type="predicted"/>
<dbReference type="EMBL" id="LS483468">
    <property type="protein sequence ID" value="SQI30947.1"/>
    <property type="molecule type" value="Genomic_DNA"/>
</dbReference>
<dbReference type="PROSITE" id="PS50995">
    <property type="entry name" value="HTH_MARR_2"/>
    <property type="match status" value="1"/>
</dbReference>
<dbReference type="InterPro" id="IPR000835">
    <property type="entry name" value="HTH_MarR-typ"/>
</dbReference>
<dbReference type="SMART" id="SM00347">
    <property type="entry name" value="HTH_MARR"/>
    <property type="match status" value="1"/>
</dbReference>
<dbReference type="InterPro" id="IPR039422">
    <property type="entry name" value="MarR/SlyA-like"/>
</dbReference>
<dbReference type="Pfam" id="PF01047">
    <property type="entry name" value="MarR"/>
    <property type="match status" value="1"/>
</dbReference>
<dbReference type="InterPro" id="IPR036390">
    <property type="entry name" value="WH_DNA-bd_sf"/>
</dbReference>
<name>A0A2X4TU45_9NOCA</name>
<dbReference type="Proteomes" id="UP000249091">
    <property type="component" value="Chromosome 1"/>
</dbReference>